<evidence type="ECO:0000256" key="9">
    <source>
        <dbReference type="ARBA" id="ARBA00022842"/>
    </source>
</evidence>
<comment type="subcellular location">
    <subcellularLocation>
        <location evidence="2">Membrane</location>
        <topology evidence="2">Peripheral membrane protein</topology>
    </subcellularLocation>
</comment>
<evidence type="ECO:0000256" key="3">
    <source>
        <dbReference type="ARBA" id="ARBA00005005"/>
    </source>
</evidence>
<dbReference type="PANTHER" id="PTHR43767">
    <property type="entry name" value="LONG-CHAIN-FATTY-ACID--COA LIGASE"/>
    <property type="match status" value="1"/>
</dbReference>
<dbReference type="Proteomes" id="UP000269872">
    <property type="component" value="Unassembled WGS sequence"/>
</dbReference>
<evidence type="ECO:0000313" key="17">
    <source>
        <dbReference type="EMBL" id="RMV72152.1"/>
    </source>
</evidence>
<evidence type="ECO:0000256" key="13">
    <source>
        <dbReference type="ARBA" id="ARBA00039545"/>
    </source>
</evidence>
<dbReference type="InterPro" id="IPR025110">
    <property type="entry name" value="AMP-bd_C"/>
</dbReference>
<dbReference type="FunFam" id="3.30.300.30:FF:000006">
    <property type="entry name" value="Long-chain-fatty-acid--CoA ligase FadD"/>
    <property type="match status" value="1"/>
</dbReference>
<keyword evidence="6" id="KW-0547">Nucleotide-binding</keyword>
<dbReference type="InterPro" id="IPR050237">
    <property type="entry name" value="ATP-dep_AMP-bd_enzyme"/>
</dbReference>
<comment type="pathway">
    <text evidence="3">Lipid metabolism; fatty acid beta-oxidation.</text>
</comment>
<comment type="cofactor">
    <cofactor evidence="1">
        <name>Mg(2+)</name>
        <dbReference type="ChEBI" id="CHEBI:18420"/>
    </cofactor>
</comment>
<dbReference type="Gene3D" id="3.30.300.30">
    <property type="match status" value="1"/>
</dbReference>
<dbReference type="InterPro" id="IPR020845">
    <property type="entry name" value="AMP-binding_CS"/>
</dbReference>
<keyword evidence="7" id="KW-0276">Fatty acid metabolism</keyword>
<evidence type="ECO:0000259" key="16">
    <source>
        <dbReference type="Pfam" id="PF13193"/>
    </source>
</evidence>
<feature type="domain" description="AMP-binding enzyme C-terminal" evidence="16">
    <location>
        <begin position="470"/>
        <end position="545"/>
    </location>
</feature>
<dbReference type="PANTHER" id="PTHR43767:SF8">
    <property type="entry name" value="LONG-CHAIN-FATTY-ACID--COA LIGASE"/>
    <property type="match status" value="1"/>
</dbReference>
<reference evidence="17 18" key="1">
    <citation type="submission" date="2018-08" db="EMBL/GenBank/DDBJ databases">
        <title>Recombination of ecologically and evolutionarily significant loci maintains genetic cohesion in the Pseudomonas syringae species complex.</title>
        <authorList>
            <person name="Dillon M."/>
            <person name="Thakur S."/>
            <person name="Almeida R.N.D."/>
            <person name="Weir B.S."/>
            <person name="Guttman D.S."/>
        </authorList>
    </citation>
    <scope>NUCLEOTIDE SEQUENCE [LARGE SCALE GENOMIC DNA]</scope>
    <source>
        <strain evidence="17 18">ICMP 7496</strain>
    </source>
</reference>
<evidence type="ECO:0000256" key="8">
    <source>
        <dbReference type="ARBA" id="ARBA00022840"/>
    </source>
</evidence>
<dbReference type="InterPro" id="IPR000873">
    <property type="entry name" value="AMP-dep_synth/lig_dom"/>
</dbReference>
<dbReference type="GO" id="GO:0016020">
    <property type="term" value="C:membrane"/>
    <property type="evidence" value="ECO:0007669"/>
    <property type="project" value="UniProtKB-SubCell"/>
</dbReference>
<gene>
    <name evidence="17" type="ORF">ALP05_03916</name>
</gene>
<dbReference type="PROSITE" id="PS00455">
    <property type="entry name" value="AMP_BINDING"/>
    <property type="match status" value="1"/>
</dbReference>
<dbReference type="EMBL" id="RBUY01000158">
    <property type="protein sequence ID" value="RMV72152.1"/>
    <property type="molecule type" value="Genomic_DNA"/>
</dbReference>
<keyword evidence="9" id="KW-0460">Magnesium</keyword>
<dbReference type="Gene3D" id="2.30.38.10">
    <property type="entry name" value="Luciferase, Domain 3"/>
    <property type="match status" value="1"/>
</dbReference>
<dbReference type="SUPFAM" id="SSF56801">
    <property type="entry name" value="Acetyl-CoA synthetase-like"/>
    <property type="match status" value="1"/>
</dbReference>
<evidence type="ECO:0000256" key="12">
    <source>
        <dbReference type="ARBA" id="ARBA00026121"/>
    </source>
</evidence>
<sequence length="563" mass="61849">MIDNFWKDKYPSGIPADINPDEYPNVQAVLKLSCQRFADKPAFSNLGKTITYGELYELSGAFAAWIQQYTDLQPGDRIAVQLPNVLQYPIAVFGAIRAGLIVVNTNPLYTAREMEHQFNDSGAKALVCLANMAHLAEKVVPKTQIRHVIVTEVADMLSPLKRLLINSVIRYVKKMVPAYHLPKAVKFNDVLGKGRGQPVTEVSPGGVDVAVLQYTGGTTGVAKGAMLTHRNLIANMLQCRALMASNLGEGCEVIITPLPLYHIYAFTFHCMAMMLLGNHNILISNPRDLPAMVKELSKWKFSGFVGLNTLFVALCNNEGFRNLDFSALKVTLSGGMALQQSAAERWKEVTGCQVCEGYGMTETSPVATVNPAKDVQMGTIGIPVPSTLCKVIDDAGNELAFGETGELCIKGPQVMKGYWQRQEATDEMLDSDGWLKTGDIAIIQPDGYIRIVDRKKDMILISGFNVYPNELEDVLATLPGVLQCAAIGVPDEKSGETIKVFVVAKPGVTLTKDQVMEHMRANLTGYKVPRSVEFRDVLPTTNVGKILRRELRDEELKKLGVKK</sequence>
<keyword evidence="11" id="KW-0472">Membrane</keyword>
<keyword evidence="5 17" id="KW-0436">Ligase</keyword>
<dbReference type="AlphaFoldDB" id="A0A3M6EUY0"/>
<evidence type="ECO:0000256" key="1">
    <source>
        <dbReference type="ARBA" id="ARBA00001946"/>
    </source>
</evidence>
<comment type="caution">
    <text evidence="17">The sequence shown here is derived from an EMBL/GenBank/DDBJ whole genome shotgun (WGS) entry which is preliminary data.</text>
</comment>
<dbReference type="CDD" id="cd05936">
    <property type="entry name" value="FC-FACS_FadD_like"/>
    <property type="match status" value="1"/>
</dbReference>
<evidence type="ECO:0000256" key="11">
    <source>
        <dbReference type="ARBA" id="ARBA00023136"/>
    </source>
</evidence>
<keyword evidence="10" id="KW-0443">Lipid metabolism</keyword>
<dbReference type="Pfam" id="PF00501">
    <property type="entry name" value="AMP-binding"/>
    <property type="match status" value="1"/>
</dbReference>
<dbReference type="EC" id="6.2.1.3" evidence="12"/>
<evidence type="ECO:0000256" key="5">
    <source>
        <dbReference type="ARBA" id="ARBA00022598"/>
    </source>
</evidence>
<dbReference type="InterPro" id="IPR045851">
    <property type="entry name" value="AMP-bd_C_sf"/>
</dbReference>
<accession>A0A3M6EUY0</accession>
<dbReference type="FunFam" id="3.40.50.12780:FF:000003">
    <property type="entry name" value="Long-chain-fatty-acid--CoA ligase FadD"/>
    <property type="match status" value="1"/>
</dbReference>
<dbReference type="Gene3D" id="3.40.50.980">
    <property type="match status" value="2"/>
</dbReference>
<comment type="similarity">
    <text evidence="4">Belongs to the ATP-dependent AMP-binding enzyme family.</text>
</comment>
<evidence type="ECO:0000256" key="14">
    <source>
        <dbReference type="ARBA" id="ARBA00042773"/>
    </source>
</evidence>
<dbReference type="RefSeq" id="WP_122340926.1">
    <property type="nucleotide sequence ID" value="NZ_RBUY01000158.1"/>
</dbReference>
<dbReference type="NCBIfam" id="NF004229">
    <property type="entry name" value="PRK05677.1"/>
    <property type="match status" value="1"/>
</dbReference>
<evidence type="ECO:0000256" key="6">
    <source>
        <dbReference type="ARBA" id="ARBA00022741"/>
    </source>
</evidence>
<evidence type="ECO:0000259" key="15">
    <source>
        <dbReference type="Pfam" id="PF00501"/>
    </source>
</evidence>
<evidence type="ECO:0000313" key="18">
    <source>
        <dbReference type="Proteomes" id="UP000269872"/>
    </source>
</evidence>
<evidence type="ECO:0000256" key="7">
    <source>
        <dbReference type="ARBA" id="ARBA00022832"/>
    </source>
</evidence>
<dbReference type="GO" id="GO:0005524">
    <property type="term" value="F:ATP binding"/>
    <property type="evidence" value="ECO:0007669"/>
    <property type="project" value="UniProtKB-KW"/>
</dbReference>
<name>A0A3M6EUY0_9PSED</name>
<feature type="domain" description="AMP-dependent synthetase/ligase" evidence="15">
    <location>
        <begin position="33"/>
        <end position="419"/>
    </location>
</feature>
<protein>
    <recommendedName>
        <fullName evidence="13">Long-chain-fatty-acid--CoA ligase</fullName>
        <ecNumber evidence="12">6.2.1.3</ecNumber>
    </recommendedName>
    <alternativeName>
        <fullName evidence="14">Long-chain acyl-CoA synthetase</fullName>
    </alternativeName>
</protein>
<dbReference type="Pfam" id="PF13193">
    <property type="entry name" value="AMP-binding_C"/>
    <property type="match status" value="1"/>
</dbReference>
<organism evidence="17 18">
    <name type="scientific">Pseudomonas caricapapayae</name>
    <dbReference type="NCBI Taxonomy" id="46678"/>
    <lineage>
        <taxon>Bacteria</taxon>
        <taxon>Pseudomonadati</taxon>
        <taxon>Pseudomonadota</taxon>
        <taxon>Gammaproteobacteria</taxon>
        <taxon>Pseudomonadales</taxon>
        <taxon>Pseudomonadaceae</taxon>
        <taxon>Pseudomonas</taxon>
    </lineage>
</organism>
<evidence type="ECO:0000256" key="10">
    <source>
        <dbReference type="ARBA" id="ARBA00023098"/>
    </source>
</evidence>
<dbReference type="GO" id="GO:0004467">
    <property type="term" value="F:long-chain fatty acid-CoA ligase activity"/>
    <property type="evidence" value="ECO:0007669"/>
    <property type="project" value="UniProtKB-EC"/>
</dbReference>
<keyword evidence="8" id="KW-0067">ATP-binding</keyword>
<proteinExistence type="inferred from homology"/>
<evidence type="ECO:0000256" key="2">
    <source>
        <dbReference type="ARBA" id="ARBA00004170"/>
    </source>
</evidence>
<evidence type="ECO:0000256" key="4">
    <source>
        <dbReference type="ARBA" id="ARBA00006432"/>
    </source>
</evidence>